<protein>
    <recommendedName>
        <fullName evidence="3">glucan 1,4-alpha-glucosidase</fullName>
        <ecNumber evidence="3">3.2.1.3</ecNumber>
    </recommendedName>
    <alternativeName>
        <fullName evidence="9">1,4-alpha-D-glucan glucohydrolase</fullName>
    </alternativeName>
    <alternativeName>
        <fullName evidence="8">Glucan 1,4-alpha-glucosidase</fullName>
    </alternativeName>
</protein>
<comment type="caution">
    <text evidence="11">The sequence shown here is derived from an EMBL/GenBank/DDBJ whole genome shotgun (WGS) entry which is preliminary data.</text>
</comment>
<keyword evidence="12" id="KW-1185">Reference proteome</keyword>
<keyword evidence="4" id="KW-0378">Hydrolase</keyword>
<keyword evidence="6" id="KW-0326">Glycosidase</keyword>
<dbReference type="InterPro" id="IPR012341">
    <property type="entry name" value="6hp_glycosidase-like_sf"/>
</dbReference>
<name>A0A9P0QKX1_9ASCO</name>
<evidence type="ECO:0000256" key="8">
    <source>
        <dbReference type="ARBA" id="ARBA00033442"/>
    </source>
</evidence>
<keyword evidence="5" id="KW-0119">Carbohydrate metabolism</keyword>
<evidence type="ECO:0000313" key="11">
    <source>
        <dbReference type="EMBL" id="CAH2350282.1"/>
    </source>
</evidence>
<evidence type="ECO:0000256" key="1">
    <source>
        <dbReference type="ARBA" id="ARBA00001863"/>
    </source>
</evidence>
<dbReference type="PRINTS" id="PR00736">
    <property type="entry name" value="GLHYDRLASE15"/>
</dbReference>
<evidence type="ECO:0000259" key="10">
    <source>
        <dbReference type="Pfam" id="PF00723"/>
    </source>
</evidence>
<dbReference type="PANTHER" id="PTHR31616:SF9">
    <property type="entry name" value="GLUCOAMYLASE, INTRACELLULAR SPORULATION-SPECIFIC"/>
    <property type="match status" value="1"/>
</dbReference>
<dbReference type="Proteomes" id="UP000837801">
    <property type="component" value="Unassembled WGS sequence"/>
</dbReference>
<evidence type="ECO:0000313" key="12">
    <source>
        <dbReference type="Proteomes" id="UP000837801"/>
    </source>
</evidence>
<accession>A0A9P0QKX1</accession>
<dbReference type="Gene3D" id="1.50.10.10">
    <property type="match status" value="1"/>
</dbReference>
<dbReference type="PROSITE" id="PS00820">
    <property type="entry name" value="GLUCOAMYLASE"/>
    <property type="match status" value="1"/>
</dbReference>
<dbReference type="EMBL" id="CAKXYY010000001">
    <property type="protein sequence ID" value="CAH2350282.1"/>
    <property type="molecule type" value="Genomic_DNA"/>
</dbReference>
<proteinExistence type="inferred from homology"/>
<gene>
    <name evidence="11" type="ORF">CLIB1423_01S06568</name>
</gene>
<dbReference type="GO" id="GO:0000324">
    <property type="term" value="C:fungal-type vacuole"/>
    <property type="evidence" value="ECO:0007669"/>
    <property type="project" value="TreeGrafter"/>
</dbReference>
<feature type="domain" description="GH15-like" evidence="10">
    <location>
        <begin position="76"/>
        <end position="511"/>
    </location>
</feature>
<evidence type="ECO:0000256" key="2">
    <source>
        <dbReference type="ARBA" id="ARBA00006188"/>
    </source>
</evidence>
<dbReference type="Pfam" id="PF00723">
    <property type="entry name" value="Glyco_hydro_15"/>
    <property type="match status" value="1"/>
</dbReference>
<dbReference type="InterPro" id="IPR011613">
    <property type="entry name" value="GH15-like"/>
</dbReference>
<reference evidence="11" key="1">
    <citation type="submission" date="2022-03" db="EMBL/GenBank/DDBJ databases">
        <authorList>
            <person name="Legras J.-L."/>
            <person name="Devillers H."/>
            <person name="Grondin C."/>
        </authorList>
    </citation>
    <scope>NUCLEOTIDE SEQUENCE</scope>
    <source>
        <strain evidence="11">CLIB 1423</strain>
    </source>
</reference>
<evidence type="ECO:0000256" key="9">
    <source>
        <dbReference type="ARBA" id="ARBA00033473"/>
    </source>
</evidence>
<keyword evidence="7" id="KW-0624">Polysaccharide degradation</keyword>
<dbReference type="EC" id="3.2.1.3" evidence="3"/>
<dbReference type="InterPro" id="IPR008928">
    <property type="entry name" value="6-hairpin_glycosidase_sf"/>
</dbReference>
<dbReference type="GO" id="GO:0004339">
    <property type="term" value="F:glucan 1,4-alpha-glucosidase activity"/>
    <property type="evidence" value="ECO:0007669"/>
    <property type="project" value="UniProtKB-EC"/>
</dbReference>
<dbReference type="AlphaFoldDB" id="A0A9P0QKX1"/>
<comment type="catalytic activity">
    <reaction evidence="1">
        <text>Hydrolysis of terminal (1-&gt;4)-linked alpha-D-glucose residues successively from non-reducing ends of the chains with release of beta-D-glucose.</text>
        <dbReference type="EC" id="3.2.1.3"/>
    </reaction>
</comment>
<evidence type="ECO:0000256" key="6">
    <source>
        <dbReference type="ARBA" id="ARBA00023295"/>
    </source>
</evidence>
<dbReference type="OrthoDB" id="6123450at2759"/>
<evidence type="ECO:0000256" key="5">
    <source>
        <dbReference type="ARBA" id="ARBA00023277"/>
    </source>
</evidence>
<dbReference type="PANTHER" id="PTHR31616">
    <property type="entry name" value="TREHALASE"/>
    <property type="match status" value="1"/>
</dbReference>
<dbReference type="InterPro" id="IPR000165">
    <property type="entry name" value="Glucoamylase"/>
</dbReference>
<evidence type="ECO:0000256" key="3">
    <source>
        <dbReference type="ARBA" id="ARBA00012593"/>
    </source>
</evidence>
<organism evidence="11 12">
    <name type="scientific">[Candida] railenensis</name>
    <dbReference type="NCBI Taxonomy" id="45579"/>
    <lineage>
        <taxon>Eukaryota</taxon>
        <taxon>Fungi</taxon>
        <taxon>Dikarya</taxon>
        <taxon>Ascomycota</taxon>
        <taxon>Saccharomycotina</taxon>
        <taxon>Pichiomycetes</taxon>
        <taxon>Debaryomycetaceae</taxon>
        <taxon>Kurtzmaniella</taxon>
    </lineage>
</organism>
<evidence type="ECO:0000256" key="4">
    <source>
        <dbReference type="ARBA" id="ARBA00022801"/>
    </source>
</evidence>
<comment type="similarity">
    <text evidence="2">Belongs to the glycosyl hydrolase 15 family.</text>
</comment>
<evidence type="ECO:0000256" key="7">
    <source>
        <dbReference type="ARBA" id="ARBA00023326"/>
    </source>
</evidence>
<dbReference type="SUPFAM" id="SSF48208">
    <property type="entry name" value="Six-hairpin glycosidases"/>
    <property type="match status" value="1"/>
</dbReference>
<dbReference type="GO" id="GO:0000272">
    <property type="term" value="P:polysaccharide catabolic process"/>
    <property type="evidence" value="ECO:0007669"/>
    <property type="project" value="UniProtKB-KW"/>
</dbReference>
<dbReference type="InterPro" id="IPR046966">
    <property type="entry name" value="Glucoamylase_active_site"/>
</dbReference>
<sequence length="522" mass="60181">MQIKSAIILTWMVLGIQAFLLPLFYSQSPFFSGKSSERIEREDFNVWLNQQKDIAFNHILDNIGGISPVLNTKDVPVGVVIASPSKVHPNYFYQWIRDSALTIRSLVYRLEDSDFTELNLASTIESYIANNYHLQRLDNWSGKLNVATGDYSGLGEPKFHADLTAFKEVWGRPQTDGPGLRATTITIYLNSLEKHNRQPEHELLLSREFIYHEIVKPDLHYILQYWNSSGFDLWEEVNSMHFFTSITQLRALKDGLALYEKYDNKDPELFEKLNATYENLKNYIVNESGYTQPGLPYIVETPSLLYTGKRSGLDAATFLGALHSHSLENKELLDLYADIPFDVSESHILNSFRAMVADMKYRYPLNRYRPGWGVALGRYPEDIYDGYVTTEGNPWFISTASVAEMLFRMVYKLNYYKEDLVISKEARDFYKQFIDLVGGDDNEDNEIIFPYGSPEFNAVSANLADYADSFLEIIKDHVDDSGRMSEQFNKYSGYMQGAEDLTWSYSSIWNCIRWRSKALEVL</sequence>